<reference evidence="10" key="3">
    <citation type="submission" date="2025-04" db="UniProtKB">
        <authorList>
            <consortium name="RefSeq"/>
        </authorList>
    </citation>
    <scope>IDENTIFICATION</scope>
    <source>
        <strain evidence="10">CBS 781.70</strain>
    </source>
</reference>
<dbReference type="InterPro" id="IPR001261">
    <property type="entry name" value="ArgE/DapE_CS"/>
</dbReference>
<reference evidence="10" key="2">
    <citation type="submission" date="2020-04" db="EMBL/GenBank/DDBJ databases">
        <authorList>
            <consortium name="NCBI Genome Project"/>
        </authorList>
    </citation>
    <scope>NUCLEOTIDE SEQUENCE</scope>
    <source>
        <strain evidence="10">CBS 781.70</strain>
    </source>
</reference>
<dbReference type="GO" id="GO:0046872">
    <property type="term" value="F:metal ion binding"/>
    <property type="evidence" value="ECO:0007669"/>
    <property type="project" value="UniProtKB-KW"/>
</dbReference>
<dbReference type="EMBL" id="ML975151">
    <property type="protein sequence ID" value="KAF1815402.1"/>
    <property type="molecule type" value="Genomic_DNA"/>
</dbReference>
<keyword evidence="9" id="KW-1185">Reference proteome</keyword>
<keyword evidence="6" id="KW-0732">Signal</keyword>
<dbReference type="GO" id="GO:0006508">
    <property type="term" value="P:proteolysis"/>
    <property type="evidence" value="ECO:0007669"/>
    <property type="project" value="InterPro"/>
</dbReference>
<dbReference type="SUPFAM" id="SSF55031">
    <property type="entry name" value="Bacterial exopeptidase dimerisation domain"/>
    <property type="match status" value="1"/>
</dbReference>
<dbReference type="Proteomes" id="UP000504638">
    <property type="component" value="Unplaced"/>
</dbReference>
<dbReference type="InterPro" id="IPR002933">
    <property type="entry name" value="Peptidase_M20"/>
</dbReference>
<dbReference type="GO" id="GO:0016787">
    <property type="term" value="F:hydrolase activity"/>
    <property type="evidence" value="ECO:0007669"/>
    <property type="project" value="UniProtKB-KW"/>
</dbReference>
<dbReference type="Gene3D" id="3.30.70.360">
    <property type="match status" value="1"/>
</dbReference>
<evidence type="ECO:0000256" key="4">
    <source>
        <dbReference type="ARBA" id="ARBA00022801"/>
    </source>
</evidence>
<feature type="signal peptide" evidence="6">
    <location>
        <begin position="1"/>
        <end position="18"/>
    </location>
</feature>
<evidence type="ECO:0000313" key="10">
    <source>
        <dbReference type="RefSeq" id="XP_033537033.1"/>
    </source>
</evidence>
<dbReference type="PANTHER" id="PTHR43808">
    <property type="entry name" value="ACETYLORNITHINE DEACETYLASE"/>
    <property type="match status" value="1"/>
</dbReference>
<keyword evidence="5" id="KW-0862">Zinc</keyword>
<dbReference type="Gene3D" id="3.40.630.10">
    <property type="entry name" value="Zn peptidases"/>
    <property type="match status" value="1"/>
</dbReference>
<sequence length="407" mass="43884">MRFPILASLALVPIQVLSVQLPLKPMVNQAPMAIPGTAKDSPLAEETRKELWGLHKSLVNIESITENENEVAKWLESYLQQRGLKTELQEVSPDRFNVLAYPEGRRESRVLVTSHIDTVPPFYPWEYNESTNVVSGRGSVDAKGSVAAQVIAALDVVKGYKATQNAEPSLSLLYVVGEETGGDGMAHFSSHKPCNYASVIFGEPTEGKLASGHKGNLGLKLMAKGKASHSGYPWLGLNAIDILIEALRVLKGLVGTFPTSDKYGETTLNIGKIDGGVAANVVPAESHALLAFRLATGSAPAQRERILAAIETVQQRAEERGGGLETEWEAEGYGPMDLDADVPGFETMVVNYGTDIPNLAGDHKKYLYGPGSIQVAHGPNEELTVSELEEAVKGYKTLIEHALEDTS</sequence>
<dbReference type="GeneID" id="54419297"/>
<dbReference type="RefSeq" id="XP_033537033.1">
    <property type="nucleotide sequence ID" value="XM_033678727.1"/>
</dbReference>
<proteinExistence type="inferred from homology"/>
<dbReference type="Pfam" id="PF07687">
    <property type="entry name" value="M20_dimer"/>
    <property type="match status" value="1"/>
</dbReference>
<evidence type="ECO:0000256" key="6">
    <source>
        <dbReference type="SAM" id="SignalP"/>
    </source>
</evidence>
<dbReference type="PROSITE" id="PS00758">
    <property type="entry name" value="ARGE_DAPE_CPG2_1"/>
    <property type="match status" value="1"/>
</dbReference>
<comment type="cofactor">
    <cofactor evidence="1">
        <name>Zn(2+)</name>
        <dbReference type="ChEBI" id="CHEBI:29105"/>
    </cofactor>
</comment>
<comment type="similarity">
    <text evidence="2">Belongs to the peptidase M20A family.</text>
</comment>
<reference evidence="8 10" key="1">
    <citation type="submission" date="2020-01" db="EMBL/GenBank/DDBJ databases">
        <authorList>
            <consortium name="DOE Joint Genome Institute"/>
            <person name="Haridas S."/>
            <person name="Albert R."/>
            <person name="Binder M."/>
            <person name="Bloem J."/>
            <person name="Labutti K."/>
            <person name="Salamov A."/>
            <person name="Andreopoulos B."/>
            <person name="Baker S.E."/>
            <person name="Barry K."/>
            <person name="Bills G."/>
            <person name="Bluhm B.H."/>
            <person name="Cannon C."/>
            <person name="Castanera R."/>
            <person name="Culley D.E."/>
            <person name="Daum C."/>
            <person name="Ezra D."/>
            <person name="Gonzalez J.B."/>
            <person name="Henrissat B."/>
            <person name="Kuo A."/>
            <person name="Liang C."/>
            <person name="Lipzen A."/>
            <person name="Lutzoni F."/>
            <person name="Magnuson J."/>
            <person name="Mondo S."/>
            <person name="Nolan M."/>
            <person name="Ohm R."/>
            <person name="Pangilinan J."/>
            <person name="Park H.-J."/>
            <person name="Ramirez L."/>
            <person name="Alfaro M."/>
            <person name="Sun H."/>
            <person name="Tritt A."/>
            <person name="Yoshinaga Y."/>
            <person name="Zwiers L.-H."/>
            <person name="Turgeon B.G."/>
            <person name="Goodwin S.B."/>
            <person name="Spatafora J.W."/>
            <person name="Crous P.W."/>
            <person name="Grigoriev I.V."/>
        </authorList>
    </citation>
    <scope>NUCLEOTIDE SEQUENCE</scope>
    <source>
        <strain evidence="8 10">CBS 781.70</strain>
    </source>
</reference>
<dbReference type="PRINTS" id="PR00934">
    <property type="entry name" value="XHISDIPTASE"/>
</dbReference>
<evidence type="ECO:0000259" key="7">
    <source>
        <dbReference type="Pfam" id="PF07687"/>
    </source>
</evidence>
<dbReference type="InterPro" id="IPR001160">
    <property type="entry name" value="Peptidase_M20C"/>
</dbReference>
<dbReference type="AlphaFoldDB" id="A0A6G1GBP9"/>
<dbReference type="InterPro" id="IPR050072">
    <property type="entry name" value="Peptidase_M20A"/>
</dbReference>
<evidence type="ECO:0000256" key="1">
    <source>
        <dbReference type="ARBA" id="ARBA00001947"/>
    </source>
</evidence>
<evidence type="ECO:0000313" key="9">
    <source>
        <dbReference type="Proteomes" id="UP000504638"/>
    </source>
</evidence>
<evidence type="ECO:0000256" key="5">
    <source>
        <dbReference type="ARBA" id="ARBA00022833"/>
    </source>
</evidence>
<name>A0A6G1GBP9_9PEZI</name>
<organism evidence="8">
    <name type="scientific">Eremomyces bilateralis CBS 781.70</name>
    <dbReference type="NCBI Taxonomy" id="1392243"/>
    <lineage>
        <taxon>Eukaryota</taxon>
        <taxon>Fungi</taxon>
        <taxon>Dikarya</taxon>
        <taxon>Ascomycota</taxon>
        <taxon>Pezizomycotina</taxon>
        <taxon>Dothideomycetes</taxon>
        <taxon>Dothideomycetes incertae sedis</taxon>
        <taxon>Eremomycetales</taxon>
        <taxon>Eremomycetaceae</taxon>
        <taxon>Eremomyces</taxon>
    </lineage>
</organism>
<accession>A0A6G1GBP9</accession>
<dbReference type="InterPro" id="IPR011650">
    <property type="entry name" value="Peptidase_M20_dimer"/>
</dbReference>
<dbReference type="OrthoDB" id="3064516at2759"/>
<evidence type="ECO:0000256" key="2">
    <source>
        <dbReference type="ARBA" id="ARBA00006247"/>
    </source>
</evidence>
<protein>
    <submittedName>
        <fullName evidence="8 10">Zn-dependent exopeptidase</fullName>
    </submittedName>
</protein>
<keyword evidence="3" id="KW-0479">Metal-binding</keyword>
<evidence type="ECO:0000313" key="8">
    <source>
        <dbReference type="EMBL" id="KAF1815402.1"/>
    </source>
</evidence>
<dbReference type="SUPFAM" id="SSF53187">
    <property type="entry name" value="Zn-dependent exopeptidases"/>
    <property type="match status" value="1"/>
</dbReference>
<gene>
    <name evidence="8 10" type="ORF">P152DRAFT_455108</name>
</gene>
<keyword evidence="4" id="KW-0378">Hydrolase</keyword>
<dbReference type="PANTHER" id="PTHR43808:SF8">
    <property type="entry name" value="PEPTIDASE M20 DIMERISATION DOMAIN-CONTAINING PROTEIN"/>
    <property type="match status" value="1"/>
</dbReference>
<dbReference type="CDD" id="cd05652">
    <property type="entry name" value="M20_ArgE_DapE-like_fungal"/>
    <property type="match status" value="1"/>
</dbReference>
<dbReference type="Pfam" id="PF01546">
    <property type="entry name" value="Peptidase_M20"/>
    <property type="match status" value="1"/>
</dbReference>
<evidence type="ECO:0000256" key="3">
    <source>
        <dbReference type="ARBA" id="ARBA00022723"/>
    </source>
</evidence>
<feature type="domain" description="Peptidase M20 dimerisation" evidence="7">
    <location>
        <begin position="212"/>
        <end position="309"/>
    </location>
</feature>
<dbReference type="InterPro" id="IPR036264">
    <property type="entry name" value="Bact_exopeptidase_dim_dom"/>
</dbReference>
<feature type="chain" id="PRO_5044631981" evidence="6">
    <location>
        <begin position="19"/>
        <end position="407"/>
    </location>
</feature>